<protein>
    <submittedName>
        <fullName evidence="1">Uncharacterized protein</fullName>
    </submittedName>
</protein>
<evidence type="ECO:0000313" key="1">
    <source>
        <dbReference type="EMBL" id="VVB00996.1"/>
    </source>
</evidence>
<keyword evidence="2" id="KW-1185">Reference proteome</keyword>
<accession>A0A565BH78</accession>
<dbReference type="PANTHER" id="PTHR32246">
    <property type="entry name" value="INGRESSION PROTEIN FIC1"/>
    <property type="match status" value="1"/>
</dbReference>
<evidence type="ECO:0000313" key="2">
    <source>
        <dbReference type="Proteomes" id="UP000489600"/>
    </source>
</evidence>
<reference evidence="1" key="1">
    <citation type="submission" date="2019-07" db="EMBL/GenBank/DDBJ databases">
        <authorList>
            <person name="Dittberner H."/>
        </authorList>
    </citation>
    <scope>NUCLEOTIDE SEQUENCE [LARGE SCALE GENOMIC DNA]</scope>
</reference>
<dbReference type="PANTHER" id="PTHR32246:SF173">
    <property type="entry name" value="C2 DOMAIN-CONTAINING PROTEIN"/>
    <property type="match status" value="1"/>
</dbReference>
<name>A0A565BH78_9BRAS</name>
<dbReference type="AlphaFoldDB" id="A0A565BH78"/>
<sequence>MVNLELELNLNSASDLEIVNHVTKMDVYVVITLHGHKTLKKHKEKTAVDHSGGRLGITPFRLLDLLRSYTPSTNGNGDGMRFVTYPVRTPSETMKGCLSFSYRFNGSLVNSAQAYYEMPTGAPPSQYGVWTVWSYGGAAACIR</sequence>
<dbReference type="EMBL" id="CABITT030000004">
    <property type="protein sequence ID" value="VVB00996.1"/>
    <property type="molecule type" value="Genomic_DNA"/>
</dbReference>
<proteinExistence type="predicted"/>
<organism evidence="1 2">
    <name type="scientific">Arabis nemorensis</name>
    <dbReference type="NCBI Taxonomy" id="586526"/>
    <lineage>
        <taxon>Eukaryota</taxon>
        <taxon>Viridiplantae</taxon>
        <taxon>Streptophyta</taxon>
        <taxon>Embryophyta</taxon>
        <taxon>Tracheophyta</taxon>
        <taxon>Spermatophyta</taxon>
        <taxon>Magnoliopsida</taxon>
        <taxon>eudicotyledons</taxon>
        <taxon>Gunneridae</taxon>
        <taxon>Pentapetalae</taxon>
        <taxon>rosids</taxon>
        <taxon>malvids</taxon>
        <taxon>Brassicales</taxon>
        <taxon>Brassicaceae</taxon>
        <taxon>Arabideae</taxon>
        <taxon>Arabis</taxon>
    </lineage>
</organism>
<comment type="caution">
    <text evidence="1">The sequence shown here is derived from an EMBL/GenBank/DDBJ whole genome shotgun (WGS) entry which is preliminary data.</text>
</comment>
<dbReference type="Proteomes" id="UP000489600">
    <property type="component" value="Unassembled WGS sequence"/>
</dbReference>
<gene>
    <name evidence="1" type="ORF">ANE_LOCUS11440</name>
</gene>